<gene>
    <name evidence="1" type="ORF">PSON_ATCC_30995.1.T0710130</name>
</gene>
<dbReference type="Proteomes" id="UP000692954">
    <property type="component" value="Unassembled WGS sequence"/>
</dbReference>
<sequence>MSKYFLKYIFVPENQNFIYNRTTYKFFRVEASLSGLIKAFFHKTFVFQGQNNSY</sequence>
<comment type="caution">
    <text evidence="1">The sequence shown here is derived from an EMBL/GenBank/DDBJ whole genome shotgun (WGS) entry which is preliminary data.</text>
</comment>
<accession>A0A8S1P7S2</accession>
<name>A0A8S1P7S2_9CILI</name>
<evidence type="ECO:0000313" key="2">
    <source>
        <dbReference type="Proteomes" id="UP000692954"/>
    </source>
</evidence>
<protein>
    <submittedName>
        <fullName evidence="1">Uncharacterized protein</fullName>
    </submittedName>
</protein>
<reference evidence="1" key="1">
    <citation type="submission" date="2021-01" db="EMBL/GenBank/DDBJ databases">
        <authorList>
            <consortium name="Genoscope - CEA"/>
            <person name="William W."/>
        </authorList>
    </citation>
    <scope>NUCLEOTIDE SEQUENCE</scope>
</reference>
<evidence type="ECO:0000313" key="1">
    <source>
        <dbReference type="EMBL" id="CAD8099079.1"/>
    </source>
</evidence>
<proteinExistence type="predicted"/>
<organism evidence="1 2">
    <name type="scientific">Paramecium sonneborni</name>
    <dbReference type="NCBI Taxonomy" id="65129"/>
    <lineage>
        <taxon>Eukaryota</taxon>
        <taxon>Sar</taxon>
        <taxon>Alveolata</taxon>
        <taxon>Ciliophora</taxon>
        <taxon>Intramacronucleata</taxon>
        <taxon>Oligohymenophorea</taxon>
        <taxon>Peniculida</taxon>
        <taxon>Parameciidae</taxon>
        <taxon>Paramecium</taxon>
    </lineage>
</organism>
<keyword evidence="2" id="KW-1185">Reference proteome</keyword>
<dbReference type="AlphaFoldDB" id="A0A8S1P7S2"/>
<dbReference type="EMBL" id="CAJJDN010000071">
    <property type="protein sequence ID" value="CAD8099079.1"/>
    <property type="molecule type" value="Genomic_DNA"/>
</dbReference>